<sequence length="167" mass="18926">QESQKPVRLRFVVGLNITITAEPGQNVTLTCRAPSSTEIRTVEWTRPGPIYVFVYRNKKFDPTNQHPSFKERVELKDSQMKDGDVSVTLKNVTFTDTGTYECHLAQGQTDPLKPINITHLTVTRCFLFCSSVITYLTPHTCSLLQVMEVGTRMEETRMDETGVVLLD</sequence>
<dbReference type="PANTHER" id="PTHR24100:SF151">
    <property type="entry name" value="ICOS LIGAND"/>
    <property type="match status" value="1"/>
</dbReference>
<reference evidence="5" key="1">
    <citation type="submission" date="2025-08" db="UniProtKB">
        <authorList>
            <consortium name="Ensembl"/>
        </authorList>
    </citation>
    <scope>IDENTIFICATION</scope>
</reference>
<dbReference type="SMART" id="SM00409">
    <property type="entry name" value="IG"/>
    <property type="match status" value="1"/>
</dbReference>
<organism evidence="5 6">
    <name type="scientific">Mastacembelus armatus</name>
    <name type="common">zig-zag eel</name>
    <dbReference type="NCBI Taxonomy" id="205130"/>
    <lineage>
        <taxon>Eukaryota</taxon>
        <taxon>Metazoa</taxon>
        <taxon>Chordata</taxon>
        <taxon>Craniata</taxon>
        <taxon>Vertebrata</taxon>
        <taxon>Euteleostomi</taxon>
        <taxon>Actinopterygii</taxon>
        <taxon>Neopterygii</taxon>
        <taxon>Teleostei</taxon>
        <taxon>Neoteleostei</taxon>
        <taxon>Acanthomorphata</taxon>
        <taxon>Anabantaria</taxon>
        <taxon>Synbranchiformes</taxon>
        <taxon>Mastacembelidae</taxon>
        <taxon>Mastacembelus</taxon>
    </lineage>
</organism>
<evidence type="ECO:0000259" key="4">
    <source>
        <dbReference type="PROSITE" id="PS50835"/>
    </source>
</evidence>
<dbReference type="SMART" id="SM00406">
    <property type="entry name" value="IGv"/>
    <property type="match status" value="1"/>
</dbReference>
<proteinExistence type="predicted"/>
<dbReference type="InParanoid" id="A0A3Q3LXC8"/>
<protein>
    <recommendedName>
        <fullName evidence="4">Ig-like domain-containing protein</fullName>
    </recommendedName>
</protein>
<evidence type="ECO:0000313" key="6">
    <source>
        <dbReference type="Proteomes" id="UP000261640"/>
    </source>
</evidence>
<dbReference type="GO" id="GO:0001817">
    <property type="term" value="P:regulation of cytokine production"/>
    <property type="evidence" value="ECO:0007669"/>
    <property type="project" value="TreeGrafter"/>
</dbReference>
<dbReference type="Gene3D" id="2.60.40.10">
    <property type="entry name" value="Immunoglobulins"/>
    <property type="match status" value="1"/>
</dbReference>
<dbReference type="PROSITE" id="PS50835">
    <property type="entry name" value="IG_LIKE"/>
    <property type="match status" value="1"/>
</dbReference>
<dbReference type="InterPro" id="IPR013783">
    <property type="entry name" value="Ig-like_fold"/>
</dbReference>
<comment type="subcellular location">
    <subcellularLocation>
        <location evidence="1">Membrane</location>
    </subcellularLocation>
</comment>
<keyword evidence="2" id="KW-0472">Membrane</keyword>
<reference evidence="5" key="2">
    <citation type="submission" date="2025-09" db="UniProtKB">
        <authorList>
            <consortium name="Ensembl"/>
        </authorList>
    </citation>
    <scope>IDENTIFICATION</scope>
</reference>
<dbReference type="Proteomes" id="UP000261640">
    <property type="component" value="Unplaced"/>
</dbReference>
<dbReference type="GO" id="GO:0009897">
    <property type="term" value="C:external side of plasma membrane"/>
    <property type="evidence" value="ECO:0007669"/>
    <property type="project" value="TreeGrafter"/>
</dbReference>
<dbReference type="InterPro" id="IPR007110">
    <property type="entry name" value="Ig-like_dom"/>
</dbReference>
<keyword evidence="3" id="KW-0393">Immunoglobulin domain</keyword>
<evidence type="ECO:0000313" key="5">
    <source>
        <dbReference type="Ensembl" id="ENSMAMP00000014936.2"/>
    </source>
</evidence>
<dbReference type="GeneTree" id="ENSGT00940000177037"/>
<dbReference type="SUPFAM" id="SSF48726">
    <property type="entry name" value="Immunoglobulin"/>
    <property type="match status" value="1"/>
</dbReference>
<accession>A0A3Q3LXC8</accession>
<evidence type="ECO:0000256" key="2">
    <source>
        <dbReference type="ARBA" id="ARBA00023136"/>
    </source>
</evidence>
<dbReference type="GO" id="GO:0050852">
    <property type="term" value="P:T cell receptor signaling pathway"/>
    <property type="evidence" value="ECO:0007669"/>
    <property type="project" value="TreeGrafter"/>
</dbReference>
<dbReference type="InterPro" id="IPR036179">
    <property type="entry name" value="Ig-like_dom_sf"/>
</dbReference>
<evidence type="ECO:0000256" key="3">
    <source>
        <dbReference type="ARBA" id="ARBA00023319"/>
    </source>
</evidence>
<dbReference type="InterPro" id="IPR003599">
    <property type="entry name" value="Ig_sub"/>
</dbReference>
<dbReference type="PANTHER" id="PTHR24100">
    <property type="entry name" value="BUTYROPHILIN"/>
    <property type="match status" value="1"/>
</dbReference>
<evidence type="ECO:0000256" key="1">
    <source>
        <dbReference type="ARBA" id="ARBA00004370"/>
    </source>
</evidence>
<dbReference type="InterPro" id="IPR013106">
    <property type="entry name" value="Ig_V-set"/>
</dbReference>
<dbReference type="STRING" id="205130.ENSMAMP00000014936"/>
<keyword evidence="6" id="KW-1185">Reference proteome</keyword>
<dbReference type="Ensembl" id="ENSMAMT00000015352.2">
    <property type="protein sequence ID" value="ENSMAMP00000014936.2"/>
    <property type="gene ID" value="ENSMAMG00000010127.2"/>
</dbReference>
<name>A0A3Q3LXC8_9TELE</name>
<dbReference type="GO" id="GO:0005102">
    <property type="term" value="F:signaling receptor binding"/>
    <property type="evidence" value="ECO:0007669"/>
    <property type="project" value="TreeGrafter"/>
</dbReference>
<dbReference type="InterPro" id="IPR050504">
    <property type="entry name" value="IgSF_BTN/MOG"/>
</dbReference>
<feature type="domain" description="Ig-like" evidence="4">
    <location>
        <begin position="6"/>
        <end position="118"/>
    </location>
</feature>
<dbReference type="AlphaFoldDB" id="A0A3Q3LXC8"/>
<dbReference type="Pfam" id="PF07686">
    <property type="entry name" value="V-set"/>
    <property type="match status" value="1"/>
</dbReference>